<sequence>MARGVFPPGSEAAANALALSPAIASHSHLFLIGLTGSAPDGTPSADPETQFRAAFDKIAATLAALILSALAAPASAATYGFCWQGANDYRIEGYISYPDTAEGRIVTENTITGFGITGWRGDTYLGRWSMKDLTPDTSWTLRFDTRTLSFPMGGYIENGTYQEWNANGFANDCGIPGFGFNGGNRAQDICVDGVFIEESGVAPDTPLSISPNAEDPCGPVPMSSLSILGRIFG</sequence>
<dbReference type="RefSeq" id="WP_175495736.1">
    <property type="nucleotide sequence ID" value="NZ_FNZQ01000001.1"/>
</dbReference>
<dbReference type="AlphaFoldDB" id="A0A1H7GD58"/>
<dbReference type="EMBL" id="FNZQ01000001">
    <property type="protein sequence ID" value="SEK36183.1"/>
    <property type="molecule type" value="Genomic_DNA"/>
</dbReference>
<dbReference type="SUPFAM" id="SSF55298">
    <property type="entry name" value="YjgF-like"/>
    <property type="match status" value="1"/>
</dbReference>
<organism evidence="1 2">
    <name type="scientific">Jannaschia helgolandensis</name>
    <dbReference type="NCBI Taxonomy" id="188906"/>
    <lineage>
        <taxon>Bacteria</taxon>
        <taxon>Pseudomonadati</taxon>
        <taxon>Pseudomonadota</taxon>
        <taxon>Alphaproteobacteria</taxon>
        <taxon>Rhodobacterales</taxon>
        <taxon>Roseobacteraceae</taxon>
        <taxon>Jannaschia</taxon>
    </lineage>
</organism>
<gene>
    <name evidence="1" type="ORF">SAMN04488526_0381</name>
</gene>
<dbReference type="Proteomes" id="UP000199283">
    <property type="component" value="Unassembled WGS sequence"/>
</dbReference>
<name>A0A1H7GD58_9RHOB</name>
<evidence type="ECO:0000313" key="2">
    <source>
        <dbReference type="Proteomes" id="UP000199283"/>
    </source>
</evidence>
<reference evidence="1 2" key="1">
    <citation type="submission" date="2016-10" db="EMBL/GenBank/DDBJ databases">
        <authorList>
            <person name="de Groot N.N."/>
        </authorList>
    </citation>
    <scope>NUCLEOTIDE SEQUENCE [LARGE SCALE GENOMIC DNA]</scope>
    <source>
        <strain evidence="1 2">DSM 14858</strain>
    </source>
</reference>
<evidence type="ECO:0000313" key="1">
    <source>
        <dbReference type="EMBL" id="SEK36183.1"/>
    </source>
</evidence>
<protein>
    <submittedName>
        <fullName evidence="1">Uncharacterized protein</fullName>
    </submittedName>
</protein>
<accession>A0A1H7GD58</accession>
<keyword evidence="2" id="KW-1185">Reference proteome</keyword>
<dbReference type="InterPro" id="IPR035959">
    <property type="entry name" value="RutC-like_sf"/>
</dbReference>
<dbReference type="Gene3D" id="3.30.1330.40">
    <property type="entry name" value="RutC-like"/>
    <property type="match status" value="1"/>
</dbReference>
<proteinExistence type="predicted"/>
<dbReference type="STRING" id="188906.SAMN04488526_0381"/>